<dbReference type="Proteomes" id="UP000002630">
    <property type="component" value="Linkage Group LG16"/>
</dbReference>
<keyword evidence="1" id="KW-0723">Serine/threonine-protein kinase</keyword>
<accession>D8LF75</accession>
<keyword evidence="4 6" id="KW-0067">ATP-binding</keyword>
<dbReference type="Gene3D" id="3.30.200.20">
    <property type="entry name" value="Phosphorylase Kinase, domain 1"/>
    <property type="match status" value="1"/>
</dbReference>
<keyword evidence="2 6" id="KW-0547">Nucleotide-binding</keyword>
<dbReference type="InterPro" id="IPR036770">
    <property type="entry name" value="Ankyrin_rpt-contain_sf"/>
</dbReference>
<dbReference type="PROSITE" id="PS00107">
    <property type="entry name" value="PROTEIN_KINASE_ATP"/>
    <property type="match status" value="1"/>
</dbReference>
<dbReference type="eggNOG" id="ENOG502S11J">
    <property type="taxonomic scope" value="Eukaryota"/>
</dbReference>
<dbReference type="InterPro" id="IPR001245">
    <property type="entry name" value="Ser-Thr/Tyr_kinase_cat_dom"/>
</dbReference>
<dbReference type="Pfam" id="PF12796">
    <property type="entry name" value="Ank_2"/>
    <property type="match status" value="1"/>
</dbReference>
<keyword evidence="11" id="KW-1185">Reference proteome</keyword>
<evidence type="ECO:0000256" key="2">
    <source>
        <dbReference type="ARBA" id="ARBA00022741"/>
    </source>
</evidence>
<dbReference type="STRING" id="2880.D8LF75"/>
<dbReference type="InParanoid" id="D8LF75"/>
<dbReference type="SUPFAM" id="SSF56112">
    <property type="entry name" value="Protein kinase-like (PK-like)"/>
    <property type="match status" value="1"/>
</dbReference>
<feature type="repeat" description="ANK" evidence="5">
    <location>
        <begin position="34"/>
        <end position="66"/>
    </location>
</feature>
<dbReference type="Gene3D" id="1.10.287.1490">
    <property type="match status" value="1"/>
</dbReference>
<dbReference type="InterPro" id="IPR008271">
    <property type="entry name" value="Ser/Thr_kinase_AS"/>
</dbReference>
<dbReference type="PROSITE" id="PS50088">
    <property type="entry name" value="ANK_REPEAT"/>
    <property type="match status" value="2"/>
</dbReference>
<keyword evidence="1" id="KW-0808">Transferase</keyword>
<dbReference type="OrthoDB" id="206587at2759"/>
<feature type="region of interest" description="Disordered" evidence="8">
    <location>
        <begin position="145"/>
        <end position="190"/>
    </location>
</feature>
<dbReference type="PROSITE" id="PS50297">
    <property type="entry name" value="ANK_REP_REGION"/>
    <property type="match status" value="2"/>
</dbReference>
<evidence type="ECO:0000259" key="9">
    <source>
        <dbReference type="PROSITE" id="PS50011"/>
    </source>
</evidence>
<dbReference type="Pfam" id="PF07714">
    <property type="entry name" value="PK_Tyr_Ser-Thr"/>
    <property type="match status" value="1"/>
</dbReference>
<keyword evidence="3" id="KW-0833">Ubl conjugation pathway</keyword>
<dbReference type="PROSITE" id="PS50011">
    <property type="entry name" value="PROTEIN_KINASE_DOM"/>
    <property type="match status" value="1"/>
</dbReference>
<feature type="binding site" evidence="6">
    <location>
        <position position="322"/>
    </location>
    <ligand>
        <name>ATP</name>
        <dbReference type="ChEBI" id="CHEBI:30616"/>
    </ligand>
</feature>
<evidence type="ECO:0000313" key="11">
    <source>
        <dbReference type="Proteomes" id="UP000002630"/>
    </source>
</evidence>
<dbReference type="InterPro" id="IPR051348">
    <property type="entry name" value="U-box_ubiquitin_ligases"/>
</dbReference>
<dbReference type="GO" id="GO:0005524">
    <property type="term" value="F:ATP binding"/>
    <property type="evidence" value="ECO:0007669"/>
    <property type="project" value="UniProtKB-UniRule"/>
</dbReference>
<dbReference type="Gene3D" id="3.30.40.10">
    <property type="entry name" value="Zinc/RING finger domain, C3HC4 (zinc finger)"/>
    <property type="match status" value="1"/>
</dbReference>
<feature type="repeat" description="ANK" evidence="5">
    <location>
        <begin position="67"/>
        <end position="99"/>
    </location>
</feature>
<dbReference type="PROSITE" id="PS00108">
    <property type="entry name" value="PROTEIN_KINASE_ST"/>
    <property type="match status" value="1"/>
</dbReference>
<gene>
    <name evidence="10" type="ORF">Esi_0141_0072</name>
</gene>
<evidence type="ECO:0000256" key="5">
    <source>
        <dbReference type="PROSITE-ProRule" id="PRU00023"/>
    </source>
</evidence>
<dbReference type="InterPro" id="IPR011009">
    <property type="entry name" value="Kinase-like_dom_sf"/>
</dbReference>
<dbReference type="EMBL" id="FN648007">
    <property type="protein sequence ID" value="CBN78673.1"/>
    <property type="molecule type" value="Genomic_DNA"/>
</dbReference>
<organism evidence="10 11">
    <name type="scientific">Ectocarpus siliculosus</name>
    <name type="common">Brown alga</name>
    <name type="synonym">Conferva siliculosa</name>
    <dbReference type="NCBI Taxonomy" id="2880"/>
    <lineage>
        <taxon>Eukaryota</taxon>
        <taxon>Sar</taxon>
        <taxon>Stramenopiles</taxon>
        <taxon>Ochrophyta</taxon>
        <taxon>PX clade</taxon>
        <taxon>Phaeophyceae</taxon>
        <taxon>Ectocarpales</taxon>
        <taxon>Ectocarpaceae</taxon>
        <taxon>Ectocarpus</taxon>
    </lineage>
</organism>
<feature type="coiled-coil region" evidence="7">
    <location>
        <begin position="221"/>
        <end position="262"/>
    </location>
</feature>
<dbReference type="SMART" id="SM00220">
    <property type="entry name" value="S_TKc"/>
    <property type="match status" value="1"/>
</dbReference>
<evidence type="ECO:0000313" key="10">
    <source>
        <dbReference type="EMBL" id="CBN78673.1"/>
    </source>
</evidence>
<proteinExistence type="predicted"/>
<dbReference type="Gene3D" id="1.10.510.10">
    <property type="entry name" value="Transferase(Phosphotransferase) domain 1"/>
    <property type="match status" value="1"/>
</dbReference>
<evidence type="ECO:0000256" key="4">
    <source>
        <dbReference type="ARBA" id="ARBA00022840"/>
    </source>
</evidence>
<sequence length="672" mass="72327">MADVDVWQAARQGLLEDVQEFLYAGGDPNMRDSTYLSPLHNASIGGSPGVVAELLGAGANVNLVNTLGTTPLHSACAHLQPHCVELLLARGGDDQARDFRGKTPADVIGEAVELSEGAEPDDELCEVIRRTLAGGMDLAQDAVQAAEEARNSEDAADSANIGIRDRSRTRSNSSRGIQSHGHGPSDHDARHKVASLTAQLIQKEHRIRGLEQGVQTKVAEVATLQTQLRSSEARIRGLERHVAELMRRVSRAETALAEVSEEHEKNSMTAARATTLFTAEEIRIACDSFSPKKLIGRGSSAEVYQGEMKLKKDQDCQRVAIKRMSPQALQGLQNFQREVKVLMMCLHENIVPLLGIATDPWCLVYPHMSNGSLEDVLATRARRRGLSAEMRVRIALGVAHALDYLHTPWLDKPAIIHRDVKPANILLDSGMNARLGDAGIARVLDAAESNAAATQVQGTLNYIDPGYMRTGTLNDKSDIYSLGVVMVELLLGAVATVGMVNRVRMSLLTQARALADGAIEWTGNTAEKLADIAHGCCIELPAQRSSLRTVHICLEATLGGQGLFVASAAVRTCRICLTAPANTRFIPCFHSIACVDDATNLLRRRGSCPVCREPIESVEEGEFAQTFAPQREREAAPTEADGRGEGQGVAEQKGEGHTEAAAASSVVPAMVN</sequence>
<dbReference type="InterPro" id="IPR017441">
    <property type="entry name" value="Protein_kinase_ATP_BS"/>
</dbReference>
<feature type="domain" description="Protein kinase" evidence="9">
    <location>
        <begin position="289"/>
        <end position="554"/>
    </location>
</feature>
<dbReference type="OMA" id="EMINQSF"/>
<dbReference type="SUPFAM" id="SSF48403">
    <property type="entry name" value="Ankyrin repeat"/>
    <property type="match status" value="1"/>
</dbReference>
<dbReference type="PANTHER" id="PTHR45647">
    <property type="entry name" value="OS02G0152300 PROTEIN"/>
    <property type="match status" value="1"/>
</dbReference>
<evidence type="ECO:0000256" key="6">
    <source>
        <dbReference type="PROSITE-ProRule" id="PRU10141"/>
    </source>
</evidence>
<dbReference type="AlphaFoldDB" id="D8LF75"/>
<evidence type="ECO:0000256" key="1">
    <source>
        <dbReference type="ARBA" id="ARBA00022527"/>
    </source>
</evidence>
<dbReference type="InterPro" id="IPR000719">
    <property type="entry name" value="Prot_kinase_dom"/>
</dbReference>
<dbReference type="EMBL" id="FN649741">
    <property type="protein sequence ID" value="CBN78673.1"/>
    <property type="molecule type" value="Genomic_DNA"/>
</dbReference>
<name>D8LF75_ECTSI</name>
<keyword evidence="1" id="KW-0418">Kinase</keyword>
<dbReference type="GO" id="GO:0004674">
    <property type="term" value="F:protein serine/threonine kinase activity"/>
    <property type="evidence" value="ECO:0007669"/>
    <property type="project" value="UniProtKB-KW"/>
</dbReference>
<reference evidence="10 11" key="1">
    <citation type="journal article" date="2010" name="Nature">
        <title>The Ectocarpus genome and the independent evolution of multicellularity in brown algae.</title>
        <authorList>
            <person name="Cock J.M."/>
            <person name="Sterck L."/>
            <person name="Rouze P."/>
            <person name="Scornet D."/>
            <person name="Allen A.E."/>
            <person name="Amoutzias G."/>
            <person name="Anthouard V."/>
            <person name="Artiguenave F."/>
            <person name="Aury J.M."/>
            <person name="Badger J.H."/>
            <person name="Beszteri B."/>
            <person name="Billiau K."/>
            <person name="Bonnet E."/>
            <person name="Bothwell J.H."/>
            <person name="Bowler C."/>
            <person name="Boyen C."/>
            <person name="Brownlee C."/>
            <person name="Carrano C.J."/>
            <person name="Charrier B."/>
            <person name="Cho G.Y."/>
            <person name="Coelho S.M."/>
            <person name="Collen J."/>
            <person name="Corre E."/>
            <person name="Da Silva C."/>
            <person name="Delage L."/>
            <person name="Delaroque N."/>
            <person name="Dittami S.M."/>
            <person name="Doulbeau S."/>
            <person name="Elias M."/>
            <person name="Farnham G."/>
            <person name="Gachon C.M."/>
            <person name="Gschloessl B."/>
            <person name="Heesch S."/>
            <person name="Jabbari K."/>
            <person name="Jubin C."/>
            <person name="Kawai H."/>
            <person name="Kimura K."/>
            <person name="Kloareg B."/>
            <person name="Kupper F.C."/>
            <person name="Lang D."/>
            <person name="Le Bail A."/>
            <person name="Leblanc C."/>
            <person name="Lerouge P."/>
            <person name="Lohr M."/>
            <person name="Lopez P.J."/>
            <person name="Martens C."/>
            <person name="Maumus F."/>
            <person name="Michel G."/>
            <person name="Miranda-Saavedra D."/>
            <person name="Morales J."/>
            <person name="Moreau H."/>
            <person name="Motomura T."/>
            <person name="Nagasato C."/>
            <person name="Napoli C.A."/>
            <person name="Nelson D.R."/>
            <person name="Nyvall-Collen P."/>
            <person name="Peters A.F."/>
            <person name="Pommier C."/>
            <person name="Potin P."/>
            <person name="Poulain J."/>
            <person name="Quesneville H."/>
            <person name="Read B."/>
            <person name="Rensing S.A."/>
            <person name="Ritter A."/>
            <person name="Rousvoal S."/>
            <person name="Samanta M."/>
            <person name="Samson G."/>
            <person name="Schroeder D.C."/>
            <person name="Segurens B."/>
            <person name="Strittmatter M."/>
            <person name="Tonon T."/>
            <person name="Tregear J.W."/>
            <person name="Valentin K."/>
            <person name="von Dassow P."/>
            <person name="Yamagishi T."/>
            <person name="Van de Peer Y."/>
            <person name="Wincker P."/>
        </authorList>
    </citation>
    <scope>NUCLEOTIDE SEQUENCE [LARGE SCALE GENOMIC DNA]</scope>
    <source>
        <strain evidence="11">Ec32 / CCAP1310/4</strain>
    </source>
</reference>
<dbReference type="Gene3D" id="1.25.40.20">
    <property type="entry name" value="Ankyrin repeat-containing domain"/>
    <property type="match status" value="1"/>
</dbReference>
<evidence type="ECO:0000256" key="3">
    <source>
        <dbReference type="ARBA" id="ARBA00022786"/>
    </source>
</evidence>
<dbReference type="InterPro" id="IPR002110">
    <property type="entry name" value="Ankyrin_rpt"/>
</dbReference>
<evidence type="ECO:0000256" key="8">
    <source>
        <dbReference type="SAM" id="MobiDB-lite"/>
    </source>
</evidence>
<feature type="region of interest" description="Disordered" evidence="8">
    <location>
        <begin position="622"/>
        <end position="672"/>
    </location>
</feature>
<evidence type="ECO:0000256" key="7">
    <source>
        <dbReference type="SAM" id="Coils"/>
    </source>
</evidence>
<keyword evidence="7" id="KW-0175">Coiled coil</keyword>
<dbReference type="PANTHER" id="PTHR45647:SF139">
    <property type="entry name" value="OS02G0152300 PROTEIN"/>
    <property type="match status" value="1"/>
</dbReference>
<dbReference type="SMART" id="SM00248">
    <property type="entry name" value="ANK"/>
    <property type="match status" value="2"/>
</dbReference>
<feature type="compositionally biased region" description="Low complexity" evidence="8">
    <location>
        <begin position="660"/>
        <end position="672"/>
    </location>
</feature>
<protein>
    <submittedName>
        <fullName evidence="10">Receptor protein kinase-like</fullName>
    </submittedName>
</protein>
<keyword evidence="5" id="KW-0040">ANK repeat</keyword>
<feature type="compositionally biased region" description="Basic and acidic residues" evidence="8">
    <location>
        <begin position="630"/>
        <end position="644"/>
    </location>
</feature>
<dbReference type="Pfam" id="PF13920">
    <property type="entry name" value="zf-C3HC4_3"/>
    <property type="match status" value="1"/>
</dbReference>
<dbReference type="SUPFAM" id="SSF57850">
    <property type="entry name" value="RING/U-box"/>
    <property type="match status" value="1"/>
</dbReference>
<dbReference type="InterPro" id="IPR013083">
    <property type="entry name" value="Znf_RING/FYVE/PHD"/>
</dbReference>